<evidence type="ECO:0000256" key="8">
    <source>
        <dbReference type="PIRNR" id="PIRNR005751"/>
    </source>
</evidence>
<keyword evidence="10" id="KW-0456">Lyase</keyword>
<keyword evidence="1 8" id="KW-0436">Ligase</keyword>
<dbReference type="InterPro" id="IPR005216">
    <property type="entry name" value="Citrate_lyase_ligase"/>
</dbReference>
<dbReference type="GO" id="GO:0016747">
    <property type="term" value="F:acyltransferase activity, transferring groups other than amino-acyl groups"/>
    <property type="evidence" value="ECO:0007669"/>
    <property type="project" value="InterPro"/>
</dbReference>
<evidence type="ECO:0000256" key="5">
    <source>
        <dbReference type="ARBA" id="ARBA00058086"/>
    </source>
</evidence>
<evidence type="ECO:0000256" key="1">
    <source>
        <dbReference type="ARBA" id="ARBA00022598"/>
    </source>
</evidence>
<dbReference type="InterPro" id="IPR000182">
    <property type="entry name" value="GNAT_dom"/>
</dbReference>
<dbReference type="PIRSF" id="PIRSF005751">
    <property type="entry name" value="Acet_citr_lig"/>
    <property type="match status" value="1"/>
</dbReference>
<dbReference type="Pfam" id="PF00583">
    <property type="entry name" value="Acetyltransf_1"/>
    <property type="match status" value="1"/>
</dbReference>
<dbReference type="InterPro" id="IPR016181">
    <property type="entry name" value="Acyl_CoA_acyltransferase"/>
</dbReference>
<dbReference type="EC" id="6.2.1.22" evidence="6 8"/>
<evidence type="ECO:0000256" key="3">
    <source>
        <dbReference type="ARBA" id="ARBA00022840"/>
    </source>
</evidence>
<dbReference type="AlphaFoldDB" id="A0A4R6VB13"/>
<dbReference type="NCBIfam" id="TIGR00124">
    <property type="entry name" value="cit_ly_ligase"/>
    <property type="match status" value="1"/>
</dbReference>
<evidence type="ECO:0000313" key="11">
    <source>
        <dbReference type="Proteomes" id="UP000295657"/>
    </source>
</evidence>
<dbReference type="GO" id="GO:0016829">
    <property type="term" value="F:lyase activity"/>
    <property type="evidence" value="ECO:0007669"/>
    <property type="project" value="UniProtKB-KW"/>
</dbReference>
<dbReference type="GO" id="GO:0005524">
    <property type="term" value="F:ATP binding"/>
    <property type="evidence" value="ECO:0007669"/>
    <property type="project" value="UniProtKB-UniRule"/>
</dbReference>
<dbReference type="PANTHER" id="PTHR40599:SF2">
    <property type="entry name" value="[CITRATE [PRO-3S]-LYASE] LIGASE"/>
    <property type="match status" value="1"/>
</dbReference>
<protein>
    <recommendedName>
        <fullName evidence="7 8">[Citrate [pro-3S]-lyase] ligase</fullName>
        <ecNumber evidence="6 8">6.2.1.22</ecNumber>
    </recommendedName>
</protein>
<dbReference type="Proteomes" id="UP000295657">
    <property type="component" value="Unassembled WGS sequence"/>
</dbReference>
<dbReference type="Gene3D" id="3.40.630.30">
    <property type="match status" value="1"/>
</dbReference>
<dbReference type="FunFam" id="3.40.50.620:FF:000071">
    <property type="entry name" value="[Citrate [pro-3S]-lyase] ligase"/>
    <property type="match status" value="1"/>
</dbReference>
<dbReference type="EMBL" id="SNYQ01000001">
    <property type="protein sequence ID" value="TDQ59408.1"/>
    <property type="molecule type" value="Genomic_DNA"/>
</dbReference>
<dbReference type="OrthoDB" id="9779753at2"/>
<sequence>MQLGRIDRCQEKEYLRIKDFLAQNELSMDRNILSFIVAYDEEGHILACGGIAPKIIKCVAVRSELRHTGLALRLVGELIKLAYELGYPQLFVFTKPEYEQQFYQCGFFTLATARPHVILMENSASRLHKQCEYWRSLKVKGRHIGAIVMNANPFTLGHRYLIEQAQEYCDHLHLFILQEEAPPFSYRERFRLVEQGIADLSNISLHAGSDYIISKATFPTYFLKDTHIAEQSYPEIDLYLFRHYIAPALGITRRFVGSEPLCPLTAQYNRSMSYWLAQAPIAAPPIEVIEIKRKEHDKAAISASQVRALFRTKNWHRLETLVPAHTLRFLQDKGLSHENNTPRSRRLSGIE</sequence>
<keyword evidence="2 8" id="KW-0547">Nucleotide-binding</keyword>
<feature type="domain" description="N-acetyltransferase" evidence="9">
    <location>
        <begin position="1"/>
        <end position="125"/>
    </location>
</feature>
<keyword evidence="11" id="KW-1185">Reference proteome</keyword>
<dbReference type="RefSeq" id="WP_133542307.1">
    <property type="nucleotide sequence ID" value="NZ_SNYQ01000001.1"/>
</dbReference>
<dbReference type="InterPro" id="IPR004821">
    <property type="entry name" value="Cyt_trans-like"/>
</dbReference>
<reference evidence="10 11" key="1">
    <citation type="submission" date="2019-03" db="EMBL/GenBank/DDBJ databases">
        <title>Genomic Encyclopedia of Type Strains, Phase IV (KMG-IV): sequencing the most valuable type-strain genomes for metagenomic binning, comparative biology and taxonomic classification.</title>
        <authorList>
            <person name="Goeker M."/>
        </authorList>
    </citation>
    <scope>NUCLEOTIDE SEQUENCE [LARGE SCALE GENOMIC DNA]</scope>
    <source>
        <strain evidence="10 11">DSM 28403</strain>
    </source>
</reference>
<dbReference type="PANTHER" id="PTHR40599">
    <property type="entry name" value="[CITRATE [PRO-3S]-LYASE] LIGASE"/>
    <property type="match status" value="1"/>
</dbReference>
<evidence type="ECO:0000256" key="7">
    <source>
        <dbReference type="ARBA" id="ARBA00068968"/>
    </source>
</evidence>
<comment type="function">
    <text evidence="5 8">Acetylation of prosthetic group (2-(5''-phosphoribosyl)-3'-dephosphocoenzyme-A) of the gamma subunit of citrate lyase.</text>
</comment>
<dbReference type="SMART" id="SM00764">
    <property type="entry name" value="Citrate_ly_lig"/>
    <property type="match status" value="1"/>
</dbReference>
<evidence type="ECO:0000313" key="10">
    <source>
        <dbReference type="EMBL" id="TDQ59408.1"/>
    </source>
</evidence>
<gene>
    <name evidence="10" type="ORF">EDC45_0055</name>
</gene>
<keyword evidence="3 8" id="KW-0067">ATP-binding</keyword>
<organism evidence="10 11">
    <name type="scientific">Mesocricetibacter intestinalis</name>
    <dbReference type="NCBI Taxonomy" id="1521930"/>
    <lineage>
        <taxon>Bacteria</taxon>
        <taxon>Pseudomonadati</taxon>
        <taxon>Pseudomonadota</taxon>
        <taxon>Gammaproteobacteria</taxon>
        <taxon>Pasteurellales</taxon>
        <taxon>Pasteurellaceae</taxon>
        <taxon>Mesocricetibacter</taxon>
    </lineage>
</organism>
<evidence type="ECO:0000259" key="9">
    <source>
        <dbReference type="PROSITE" id="PS51186"/>
    </source>
</evidence>
<dbReference type="GO" id="GO:0008771">
    <property type="term" value="F:[citrate (pro-3S)-lyase] ligase activity"/>
    <property type="evidence" value="ECO:0007669"/>
    <property type="project" value="UniProtKB-EC"/>
</dbReference>
<evidence type="ECO:0000256" key="6">
    <source>
        <dbReference type="ARBA" id="ARBA00066591"/>
    </source>
</evidence>
<dbReference type="PROSITE" id="PS51186">
    <property type="entry name" value="GNAT"/>
    <property type="match status" value="1"/>
</dbReference>
<dbReference type="Pfam" id="PF08218">
    <property type="entry name" value="Citrate_ly_lig"/>
    <property type="match status" value="1"/>
</dbReference>
<proteinExistence type="predicted"/>
<evidence type="ECO:0000256" key="2">
    <source>
        <dbReference type="ARBA" id="ARBA00022741"/>
    </source>
</evidence>
<dbReference type="InterPro" id="IPR013166">
    <property type="entry name" value="Citrate_lyase_ligase_C"/>
</dbReference>
<evidence type="ECO:0000256" key="4">
    <source>
        <dbReference type="ARBA" id="ARBA00051405"/>
    </source>
</evidence>
<dbReference type="NCBIfam" id="TIGR00125">
    <property type="entry name" value="cyt_tran_rel"/>
    <property type="match status" value="1"/>
</dbReference>
<dbReference type="SUPFAM" id="SSF52374">
    <property type="entry name" value="Nucleotidylyl transferase"/>
    <property type="match status" value="1"/>
</dbReference>
<accession>A0A4R6VB13</accession>
<dbReference type="SUPFAM" id="SSF55729">
    <property type="entry name" value="Acyl-CoA N-acyltransferases (Nat)"/>
    <property type="match status" value="1"/>
</dbReference>
<dbReference type="Gene3D" id="3.40.50.620">
    <property type="entry name" value="HUPs"/>
    <property type="match status" value="1"/>
</dbReference>
<comment type="caution">
    <text evidence="10">The sequence shown here is derived from an EMBL/GenBank/DDBJ whole genome shotgun (WGS) entry which is preliminary data.</text>
</comment>
<comment type="catalytic activity">
    <reaction evidence="4 8">
        <text>holo-[citrate lyase ACP] + acetate + ATP = acetyl-[citrate lyase ACP] + AMP + diphosphate</text>
        <dbReference type="Rhea" id="RHEA:23788"/>
        <dbReference type="Rhea" id="RHEA-COMP:10158"/>
        <dbReference type="Rhea" id="RHEA-COMP:13710"/>
        <dbReference type="ChEBI" id="CHEBI:30089"/>
        <dbReference type="ChEBI" id="CHEBI:30616"/>
        <dbReference type="ChEBI" id="CHEBI:33019"/>
        <dbReference type="ChEBI" id="CHEBI:82683"/>
        <dbReference type="ChEBI" id="CHEBI:137976"/>
        <dbReference type="ChEBI" id="CHEBI:456215"/>
        <dbReference type="EC" id="6.2.1.22"/>
    </reaction>
</comment>
<dbReference type="InterPro" id="IPR014729">
    <property type="entry name" value="Rossmann-like_a/b/a_fold"/>
</dbReference>
<name>A0A4R6VB13_9PAST</name>